<dbReference type="GO" id="GO:0003887">
    <property type="term" value="F:DNA-directed DNA polymerase activity"/>
    <property type="evidence" value="ECO:0007669"/>
    <property type="project" value="InterPro"/>
</dbReference>
<gene>
    <name evidence="3" type="primary">repB2</name>
    <name evidence="3" type="ordered locus">bpr_II001</name>
</gene>
<dbReference type="RefSeq" id="WP_013282592.1">
    <property type="nucleotide sequence ID" value="NC_014389.1"/>
</dbReference>
<evidence type="ECO:0000256" key="1">
    <source>
        <dbReference type="ARBA" id="ARBA00038283"/>
    </source>
</evidence>
<proteinExistence type="inferred from homology"/>
<protein>
    <submittedName>
        <fullName evidence="3">Replication initiation protein RepB2</fullName>
    </submittedName>
</protein>
<comment type="similarity">
    <text evidence="1">Belongs to the initiator RepB protein family.</text>
</comment>
<dbReference type="EMBL" id="CP001812">
    <property type="protein sequence ID" value="ADL35942.1"/>
    <property type="molecule type" value="Genomic_DNA"/>
</dbReference>
<dbReference type="GO" id="GO:0006270">
    <property type="term" value="P:DNA replication initiation"/>
    <property type="evidence" value="ECO:0007669"/>
    <property type="project" value="InterPro"/>
</dbReference>
<keyword evidence="3" id="KW-0614">Plasmid</keyword>
<evidence type="ECO:0000313" key="3">
    <source>
        <dbReference type="EMBL" id="ADL35942.1"/>
    </source>
</evidence>
<dbReference type="InterPro" id="IPR036388">
    <property type="entry name" value="WH-like_DNA-bd_sf"/>
</dbReference>
<dbReference type="PROSITE" id="PS00018">
    <property type="entry name" value="EF_HAND_1"/>
    <property type="match status" value="1"/>
</dbReference>
<dbReference type="Proteomes" id="UP000001299">
    <property type="component" value="Plasmid pCY360"/>
</dbReference>
<organism evidence="3 4">
    <name type="scientific">Butyrivibrio proteoclasticus (strain ATCC 51982 / DSM 14932 / B316)</name>
    <name type="common">Clostridium proteoclasticum</name>
    <dbReference type="NCBI Taxonomy" id="515622"/>
    <lineage>
        <taxon>Bacteria</taxon>
        <taxon>Bacillati</taxon>
        <taxon>Bacillota</taxon>
        <taxon>Clostridia</taxon>
        <taxon>Lachnospirales</taxon>
        <taxon>Lachnospiraceae</taxon>
        <taxon>Butyrivibrio</taxon>
    </lineage>
</organism>
<dbReference type="KEGG" id="bpb:bpr_II001"/>
<sequence length="396" mass="45296">MKKSSELSLIKNRDYKKSNELINAKGKGTILSQKLFALGMLHVTVDETHSVVATIAGKELRAAFKSDSGSLYTHIEEACDKSMSSTGATIFDWQILEKDPDKDSLVARQVVTDAEFKDGTLKLRYNNKLTDKIIDLKTNYTILSLSETMSIKSVHTLKLHEILKSAYDLECARTKDNGEHLFYFHNMDLKLRLGIVTARGDRVVAKELAKEYPDYEMITERLNKSGDNKYVEYKDFNKSVIKKAVDELNKKTNLRVKYEGHKVGRLKVGINFWVSKADNKPTGKESVKPVLSDKDKDAILDDLYEVMHCDFKLAEIREICKHADFDKTKILNAYEYMHSYNSSIDIPIAFMKSAISNEYSVESLKKITKVPKNAFNRFEQNTNENFELLEKQLLDN</sequence>
<geneLocation type="plasmid" evidence="3 4">
    <name>pCY360</name>
</geneLocation>
<dbReference type="HOGENOM" id="CLU_055082_0_0_9"/>
<dbReference type="SUPFAM" id="SSF46785">
    <property type="entry name" value="Winged helix' DNA-binding domain"/>
    <property type="match status" value="2"/>
</dbReference>
<feature type="domain" description="Initiator Rep protein WH1" evidence="2">
    <location>
        <begin position="15"/>
        <end position="164"/>
    </location>
</feature>
<name>E0S3G0_BUTPB</name>
<dbReference type="InterPro" id="IPR000525">
    <property type="entry name" value="Initiator_Rep_WH1"/>
</dbReference>
<dbReference type="AlphaFoldDB" id="E0S3G0"/>
<evidence type="ECO:0000313" key="4">
    <source>
        <dbReference type="Proteomes" id="UP000001299"/>
    </source>
</evidence>
<evidence type="ECO:0000259" key="2">
    <source>
        <dbReference type="Pfam" id="PF01051"/>
    </source>
</evidence>
<accession>E0S3G0</accession>
<dbReference type="InterPro" id="IPR018247">
    <property type="entry name" value="EF_Hand_1_Ca_BS"/>
</dbReference>
<dbReference type="InterPro" id="IPR036390">
    <property type="entry name" value="WH_DNA-bd_sf"/>
</dbReference>
<dbReference type="Gene3D" id="1.10.10.10">
    <property type="entry name" value="Winged helix-like DNA-binding domain superfamily/Winged helix DNA-binding domain"/>
    <property type="match status" value="2"/>
</dbReference>
<dbReference type="Pfam" id="PF21205">
    <property type="entry name" value="Rep3_C"/>
    <property type="match status" value="1"/>
</dbReference>
<dbReference type="Pfam" id="PF01051">
    <property type="entry name" value="Rep3_N"/>
    <property type="match status" value="1"/>
</dbReference>
<keyword evidence="4" id="KW-1185">Reference proteome</keyword>
<reference evidence="3 4" key="1">
    <citation type="journal article" date="2010" name="PLoS ONE">
        <title>The glycobiome of the rumen bacterium Butyrivibrio proteoclasticus B316(T) highlights adaptation to a polysaccharide-rich environment.</title>
        <authorList>
            <person name="Kelly W.J."/>
            <person name="Leahy S.C."/>
            <person name="Altermann E."/>
            <person name="Yeoman C.J."/>
            <person name="Dunne J.C."/>
            <person name="Kong Z."/>
            <person name="Pacheco D.M."/>
            <person name="Li D."/>
            <person name="Noel S.J."/>
            <person name="Moon C.D."/>
            <person name="Cookson A.L."/>
            <person name="Attwood G.T."/>
        </authorList>
    </citation>
    <scope>NUCLEOTIDE SEQUENCE [LARGE SCALE GENOMIC DNA]</scope>
    <source>
        <strain evidence="4">ATCC 51982 / DSM 14932 / B316</strain>
        <plasmid evidence="4">Plasmid pCY360</plasmid>
    </source>
</reference>